<dbReference type="EMBL" id="MW057857">
    <property type="protein sequence ID" value="QPB12198.1"/>
    <property type="molecule type" value="Genomic_DNA"/>
</dbReference>
<feature type="transmembrane region" description="Helical" evidence="2">
    <location>
        <begin position="12"/>
        <end position="33"/>
    </location>
</feature>
<evidence type="ECO:0008006" key="5">
    <source>
        <dbReference type="Google" id="ProtNLM"/>
    </source>
</evidence>
<keyword evidence="4" id="KW-1185">Reference proteome</keyword>
<evidence type="ECO:0000256" key="1">
    <source>
        <dbReference type="SAM" id="Coils"/>
    </source>
</evidence>
<dbReference type="Proteomes" id="UP000663042">
    <property type="component" value="Segment"/>
</dbReference>
<sequence>MEQGVKQLSKTAGFFSIISANWATILILILLILSGIRMIYTQEKTIEIISNTNDIYAASYNDIRKSMNNLRLQMEENNKRLDAHYSTINRNLNISEARIAALEKAASRASTFEAKPGLTTLKAKKAIKENEENFSCLTGNTDYCSSSPAQ</sequence>
<protein>
    <recommendedName>
        <fullName evidence="5">I-spanin</fullName>
    </recommendedName>
</protein>
<organism evidence="3 4">
    <name type="scientific">Providencia phage PSTCR5</name>
    <dbReference type="NCBI Taxonomy" id="2783547"/>
    <lineage>
        <taxon>Viruses</taxon>
        <taxon>Duplodnaviria</taxon>
        <taxon>Heunggongvirae</taxon>
        <taxon>Uroviricota</taxon>
        <taxon>Caudoviricetes</taxon>
        <taxon>Demerecviridae</taxon>
        <taxon>Priunavirus</taxon>
        <taxon>Priunavirus PSTCR5</taxon>
    </lineage>
</organism>
<proteinExistence type="predicted"/>
<keyword evidence="2" id="KW-0812">Transmembrane</keyword>
<dbReference type="RefSeq" id="YP_010113985.1">
    <property type="nucleotide sequence ID" value="NC_055910.1"/>
</dbReference>
<evidence type="ECO:0000256" key="2">
    <source>
        <dbReference type="SAM" id="Phobius"/>
    </source>
</evidence>
<keyword evidence="1" id="KW-0175">Coiled coil</keyword>
<accession>A0A873WS87</accession>
<keyword evidence="2" id="KW-1133">Transmembrane helix</keyword>
<dbReference type="KEGG" id="vg:65132545"/>
<dbReference type="GeneID" id="65132545"/>
<feature type="coiled-coil region" evidence="1">
    <location>
        <begin position="60"/>
        <end position="105"/>
    </location>
</feature>
<evidence type="ECO:0000313" key="3">
    <source>
        <dbReference type="EMBL" id="QPB12198.1"/>
    </source>
</evidence>
<keyword evidence="2" id="KW-0472">Membrane</keyword>
<reference evidence="3 4" key="1">
    <citation type="submission" date="2020-10" db="EMBL/GenBank/DDBJ databases">
        <title>Novel bacteriophages targeting Providencia spp. as potential agents for phage therapy.</title>
        <authorList>
            <person name="Rakov C."/>
            <person name="Alkalay-Oren S."/>
            <person name="Coppenhagen-Glazer S."/>
            <person name="Hazan R."/>
        </authorList>
    </citation>
    <scope>NUCLEOTIDE SEQUENCE [LARGE SCALE GENOMIC DNA]</scope>
</reference>
<evidence type="ECO:0000313" key="4">
    <source>
        <dbReference type="Proteomes" id="UP000663042"/>
    </source>
</evidence>
<name>A0A873WS87_9CAUD</name>